<keyword evidence="1" id="KW-0472">Membrane</keyword>
<feature type="transmembrane region" description="Helical" evidence="1">
    <location>
        <begin position="6"/>
        <end position="35"/>
    </location>
</feature>
<dbReference type="Proteomes" id="UP001316189">
    <property type="component" value="Chromosome"/>
</dbReference>
<dbReference type="EMBL" id="CP101988">
    <property type="protein sequence ID" value="UUI75528.1"/>
    <property type="molecule type" value="Genomic_DNA"/>
</dbReference>
<organism evidence="4 5">
    <name type="scientific">Cellulomonas chengniuliangii</name>
    <dbReference type="NCBI Taxonomy" id="2968084"/>
    <lineage>
        <taxon>Bacteria</taxon>
        <taxon>Bacillati</taxon>
        <taxon>Actinomycetota</taxon>
        <taxon>Actinomycetes</taxon>
        <taxon>Micrococcales</taxon>
        <taxon>Cellulomonadaceae</taxon>
        <taxon>Cellulomonas</taxon>
    </lineage>
</organism>
<dbReference type="Pfam" id="PF13828">
    <property type="entry name" value="DUF4190"/>
    <property type="match status" value="1"/>
</dbReference>
<sequence length="241" mass="25222">MDGLAIGSLVTSCVGLVTMGLTGIVGLGLGIAALVRIRRSGARGRGLAIAGVALGGVMTLFLAAFVTLLVVGMNNQSTYDDVEWSTSWEDTLEQQDAEDDAWSSQDDATSADVQMYELAGPFTAGQCLDEWPELYDMSDAVVVDCAQAHTAEVIGRVELASAPWGMDADPAVEGAWSTCWDQVDALAPSLTSAWGTVDVFYPHPSYWDGGQRSGYCLAISDADVTGSVVAQTLDLGQGSPS</sequence>
<reference evidence="4 5" key="1">
    <citation type="submission" date="2022-07" db="EMBL/GenBank/DDBJ databases">
        <title>Novel species in genus cellulomonas.</title>
        <authorList>
            <person name="Ye L."/>
        </authorList>
    </citation>
    <scope>NUCLEOTIDE SEQUENCE [LARGE SCALE GENOMIC DNA]</scope>
    <source>
        <strain evidence="5">zg-Y338</strain>
    </source>
</reference>
<feature type="domain" description="DUF4190" evidence="2">
    <location>
        <begin position="4"/>
        <end position="64"/>
    </location>
</feature>
<evidence type="ECO:0000313" key="4">
    <source>
        <dbReference type="EMBL" id="UUI75528.1"/>
    </source>
</evidence>
<dbReference type="RefSeq" id="WP_256813739.1">
    <property type="nucleotide sequence ID" value="NZ_CP101988.1"/>
</dbReference>
<feature type="domain" description="Septum formation-related" evidence="3">
    <location>
        <begin position="124"/>
        <end position="220"/>
    </location>
</feature>
<dbReference type="InterPro" id="IPR025241">
    <property type="entry name" value="DUF4190"/>
</dbReference>
<gene>
    <name evidence="4" type="ORF">NP064_00945</name>
</gene>
<protein>
    <submittedName>
        <fullName evidence="4">DUF4190 domain-containing protein</fullName>
    </submittedName>
</protein>
<evidence type="ECO:0000259" key="3">
    <source>
        <dbReference type="Pfam" id="PF13845"/>
    </source>
</evidence>
<evidence type="ECO:0000256" key="1">
    <source>
        <dbReference type="SAM" id="Phobius"/>
    </source>
</evidence>
<evidence type="ECO:0000313" key="5">
    <source>
        <dbReference type="Proteomes" id="UP001316189"/>
    </source>
</evidence>
<name>A0ABY5L0S7_9CELL</name>
<feature type="transmembrane region" description="Helical" evidence="1">
    <location>
        <begin position="47"/>
        <end position="71"/>
    </location>
</feature>
<accession>A0ABY5L0S7</accession>
<dbReference type="InterPro" id="IPR026004">
    <property type="entry name" value="Septum_form"/>
</dbReference>
<dbReference type="Pfam" id="PF13845">
    <property type="entry name" value="Septum_form"/>
    <property type="match status" value="1"/>
</dbReference>
<evidence type="ECO:0000259" key="2">
    <source>
        <dbReference type="Pfam" id="PF13828"/>
    </source>
</evidence>
<keyword evidence="5" id="KW-1185">Reference proteome</keyword>
<proteinExistence type="predicted"/>
<keyword evidence="1" id="KW-1133">Transmembrane helix</keyword>
<keyword evidence="1" id="KW-0812">Transmembrane</keyword>